<dbReference type="AlphaFoldDB" id="A0A9Q0H690"/>
<dbReference type="PANTHER" id="PTHR46038">
    <property type="entry name" value="EXPRESSED PROTEIN-RELATED"/>
    <property type="match status" value="1"/>
</dbReference>
<accession>A0A9Q0H690</accession>
<dbReference type="InterPro" id="IPR005069">
    <property type="entry name" value="Nucl-diP-sugar_transferase"/>
</dbReference>
<dbReference type="Pfam" id="PF03407">
    <property type="entry name" value="Nucleotid_trans"/>
    <property type="match status" value="1"/>
</dbReference>
<evidence type="ECO:0000313" key="3">
    <source>
        <dbReference type="EMBL" id="KAJ4957909.1"/>
    </source>
</evidence>
<keyword evidence="4" id="KW-1185">Reference proteome</keyword>
<dbReference type="PANTHER" id="PTHR46038:SF12">
    <property type="entry name" value="OS03G0731800 PROTEIN"/>
    <property type="match status" value="1"/>
</dbReference>
<reference evidence="3" key="1">
    <citation type="journal article" date="2023" name="Plant J.">
        <title>The genome of the king protea, Protea cynaroides.</title>
        <authorList>
            <person name="Chang J."/>
            <person name="Duong T.A."/>
            <person name="Schoeman C."/>
            <person name="Ma X."/>
            <person name="Roodt D."/>
            <person name="Barker N."/>
            <person name="Li Z."/>
            <person name="Van de Peer Y."/>
            <person name="Mizrachi E."/>
        </authorList>
    </citation>
    <scope>NUCLEOTIDE SEQUENCE</scope>
    <source>
        <tissue evidence="3">Young leaves</tissue>
    </source>
</reference>
<dbReference type="Proteomes" id="UP001141806">
    <property type="component" value="Unassembled WGS sequence"/>
</dbReference>
<dbReference type="InterPro" id="IPR044821">
    <property type="entry name" value="At1g28695/At4g15970-like"/>
</dbReference>
<evidence type="ECO:0000259" key="2">
    <source>
        <dbReference type="Pfam" id="PF03407"/>
    </source>
</evidence>
<sequence>MRYSEKNNAVSITVIVLSLIFFGVLYICISTTSIFQYCFPFQNCQQWPSSDMNIMDAPKDDLEIALEEASMENRTVIIAILNKAYVEGDAPGKTMLDMFLEAFWVGENTIPLLDHLLLVAVDQTAYDRCKFRRLHCYKLVTNETDFSKEELFMSEKFLKMMWARVHFLGDVLRRGYSFLFTDTDVMWLRNPFNRLSSDESVDFQCSSDHFNGDPWSYNNHVNTGFYFVRPNQKTIALFDSWYARRENSTGMNEQHMLEKMKNEDVFKQLGLKMMFMDTVYFSGYCVDSWDFNAVTTVHANCCRGTRAKVSDMTVTLDDWKKYKSSTNRTMTFKWSNHTACIESWLTWQV</sequence>
<organism evidence="3 4">
    <name type="scientific">Protea cynaroides</name>
    <dbReference type="NCBI Taxonomy" id="273540"/>
    <lineage>
        <taxon>Eukaryota</taxon>
        <taxon>Viridiplantae</taxon>
        <taxon>Streptophyta</taxon>
        <taxon>Embryophyta</taxon>
        <taxon>Tracheophyta</taxon>
        <taxon>Spermatophyta</taxon>
        <taxon>Magnoliopsida</taxon>
        <taxon>Proteales</taxon>
        <taxon>Proteaceae</taxon>
        <taxon>Protea</taxon>
    </lineage>
</organism>
<feature type="domain" description="Nucleotide-diphospho-sugar transferase" evidence="2">
    <location>
        <begin position="112"/>
        <end position="312"/>
    </location>
</feature>
<protein>
    <recommendedName>
        <fullName evidence="2">Nucleotide-diphospho-sugar transferase domain-containing protein</fullName>
    </recommendedName>
</protein>
<name>A0A9Q0H690_9MAGN</name>
<keyword evidence="1" id="KW-0472">Membrane</keyword>
<evidence type="ECO:0000256" key="1">
    <source>
        <dbReference type="SAM" id="Phobius"/>
    </source>
</evidence>
<dbReference type="EMBL" id="JAMYWD010000010">
    <property type="protein sequence ID" value="KAJ4957909.1"/>
    <property type="molecule type" value="Genomic_DNA"/>
</dbReference>
<comment type="caution">
    <text evidence="3">The sequence shown here is derived from an EMBL/GenBank/DDBJ whole genome shotgun (WGS) entry which is preliminary data.</text>
</comment>
<keyword evidence="1" id="KW-1133">Transmembrane helix</keyword>
<keyword evidence="1" id="KW-0812">Transmembrane</keyword>
<gene>
    <name evidence="3" type="ORF">NE237_025020</name>
</gene>
<proteinExistence type="predicted"/>
<evidence type="ECO:0000313" key="4">
    <source>
        <dbReference type="Proteomes" id="UP001141806"/>
    </source>
</evidence>
<dbReference type="OrthoDB" id="540503at2759"/>
<feature type="transmembrane region" description="Helical" evidence="1">
    <location>
        <begin position="12"/>
        <end position="35"/>
    </location>
</feature>